<keyword evidence="3 10" id="KW-0813">Transport</keyword>
<dbReference type="Gene3D" id="2.170.130.10">
    <property type="entry name" value="TonB-dependent receptor, plug domain"/>
    <property type="match status" value="1"/>
</dbReference>
<evidence type="ECO:0000259" key="14">
    <source>
        <dbReference type="Pfam" id="PF00593"/>
    </source>
</evidence>
<evidence type="ECO:0000313" key="16">
    <source>
        <dbReference type="EMBL" id="SIS04818.1"/>
    </source>
</evidence>
<evidence type="ECO:0000256" key="2">
    <source>
        <dbReference type="ARBA" id="ARBA00009810"/>
    </source>
</evidence>
<evidence type="ECO:0000256" key="7">
    <source>
        <dbReference type="ARBA" id="ARBA00023077"/>
    </source>
</evidence>
<comment type="similarity">
    <text evidence="2 10 12">Belongs to the TonB-dependent receptor family.</text>
</comment>
<dbReference type="GO" id="GO:0009279">
    <property type="term" value="C:cell outer membrane"/>
    <property type="evidence" value="ECO:0007669"/>
    <property type="project" value="UniProtKB-SubCell"/>
</dbReference>
<evidence type="ECO:0000256" key="12">
    <source>
        <dbReference type="RuleBase" id="RU003357"/>
    </source>
</evidence>
<keyword evidence="16" id="KW-0675">Receptor</keyword>
<dbReference type="Pfam" id="PF00593">
    <property type="entry name" value="TonB_dep_Rec_b-barrel"/>
    <property type="match status" value="1"/>
</dbReference>
<feature type="signal peptide" evidence="13">
    <location>
        <begin position="1"/>
        <end position="23"/>
    </location>
</feature>
<evidence type="ECO:0000313" key="17">
    <source>
        <dbReference type="Proteomes" id="UP000187495"/>
    </source>
</evidence>
<dbReference type="Pfam" id="PF07715">
    <property type="entry name" value="Plug"/>
    <property type="match status" value="1"/>
</dbReference>
<evidence type="ECO:0000256" key="5">
    <source>
        <dbReference type="ARBA" id="ARBA00022692"/>
    </source>
</evidence>
<dbReference type="EMBL" id="FTNU01000018">
    <property type="protein sequence ID" value="SIS04818.1"/>
    <property type="molecule type" value="Genomic_DNA"/>
</dbReference>
<dbReference type="InterPro" id="IPR037066">
    <property type="entry name" value="Plug_dom_sf"/>
</dbReference>
<dbReference type="InterPro" id="IPR000531">
    <property type="entry name" value="Beta-barrel_TonB"/>
</dbReference>
<dbReference type="SUPFAM" id="SSF56935">
    <property type="entry name" value="Porins"/>
    <property type="match status" value="1"/>
</dbReference>
<dbReference type="GO" id="GO:0044718">
    <property type="term" value="P:siderophore transmembrane transport"/>
    <property type="evidence" value="ECO:0007669"/>
    <property type="project" value="TreeGrafter"/>
</dbReference>
<evidence type="ECO:0000256" key="4">
    <source>
        <dbReference type="ARBA" id="ARBA00022452"/>
    </source>
</evidence>
<feature type="domain" description="TonB-dependent receptor-like beta-barrel" evidence="14">
    <location>
        <begin position="277"/>
        <end position="665"/>
    </location>
</feature>
<keyword evidence="8 10" id="KW-0472">Membrane</keyword>
<dbReference type="PANTHER" id="PTHR30069:SF41">
    <property type="entry name" value="HEME_HEMOPEXIN UTILIZATION PROTEIN C"/>
    <property type="match status" value="1"/>
</dbReference>
<evidence type="ECO:0000259" key="15">
    <source>
        <dbReference type="Pfam" id="PF07715"/>
    </source>
</evidence>
<evidence type="ECO:0000256" key="10">
    <source>
        <dbReference type="PROSITE-ProRule" id="PRU01360"/>
    </source>
</evidence>
<organism evidence="16 17">
    <name type="scientific">Moraxella cuniculi DSM 21768</name>
    <dbReference type="NCBI Taxonomy" id="1122245"/>
    <lineage>
        <taxon>Bacteria</taxon>
        <taxon>Pseudomonadati</taxon>
        <taxon>Pseudomonadota</taxon>
        <taxon>Gammaproteobacteria</taxon>
        <taxon>Moraxellales</taxon>
        <taxon>Moraxellaceae</taxon>
        <taxon>Moraxella</taxon>
    </lineage>
</organism>
<keyword evidence="5 10" id="KW-0812">Transmembrane</keyword>
<dbReference type="InterPro" id="IPR010917">
    <property type="entry name" value="TonB_rcpt_CS"/>
</dbReference>
<evidence type="ECO:0000256" key="9">
    <source>
        <dbReference type="ARBA" id="ARBA00023237"/>
    </source>
</evidence>
<dbReference type="GO" id="GO:0015344">
    <property type="term" value="F:siderophore uptake transmembrane transporter activity"/>
    <property type="evidence" value="ECO:0007669"/>
    <property type="project" value="TreeGrafter"/>
</dbReference>
<keyword evidence="4 10" id="KW-1134">Transmembrane beta strand</keyword>
<proteinExistence type="inferred from homology"/>
<dbReference type="Proteomes" id="UP000187495">
    <property type="component" value="Unassembled WGS sequence"/>
</dbReference>
<reference evidence="17" key="1">
    <citation type="submission" date="2017-01" db="EMBL/GenBank/DDBJ databases">
        <authorList>
            <person name="Varghese N."/>
            <person name="Submissions S."/>
        </authorList>
    </citation>
    <scope>NUCLEOTIDE SEQUENCE [LARGE SCALE GENOMIC DNA]</scope>
    <source>
        <strain evidence="17">DSM 21768</strain>
    </source>
</reference>
<feature type="short sequence motif" description="TonB C-terminal box" evidence="11">
    <location>
        <begin position="679"/>
        <end position="696"/>
    </location>
</feature>
<dbReference type="AlphaFoldDB" id="A0A1N7FWU4"/>
<comment type="subcellular location">
    <subcellularLocation>
        <location evidence="1 10">Cell outer membrane</location>
        <topology evidence="1 10">Multi-pass membrane protein</topology>
    </subcellularLocation>
</comment>
<evidence type="ECO:0000256" key="13">
    <source>
        <dbReference type="SAM" id="SignalP"/>
    </source>
</evidence>
<dbReference type="InterPro" id="IPR036942">
    <property type="entry name" value="Beta-barrel_TonB_sf"/>
</dbReference>
<feature type="domain" description="TonB-dependent receptor plug" evidence="15">
    <location>
        <begin position="50"/>
        <end position="150"/>
    </location>
</feature>
<accession>A0A1N7FWU4</accession>
<evidence type="ECO:0000256" key="3">
    <source>
        <dbReference type="ARBA" id="ARBA00022448"/>
    </source>
</evidence>
<feature type="chain" id="PRO_5013201654" evidence="13">
    <location>
        <begin position="24"/>
        <end position="696"/>
    </location>
</feature>
<sequence>MKKLQLLPLSVAVATVCYGTAFAATKTTPPATANVVLATDYVTADRQGAKVKTNVVTTAQKNESTETDLRGLLNQEPAIEFAGGNGTSQYVAIRGMGQNSIDIKVDNGYSDAQVLYHQSRFILDPSLVKIVSVQKGAGSASAGIGATNGAIIAKTLDAADLLKGSDKNYGVKLNAGYASNGKTASYGVTAFGKADNFDLLLSANRADDDENYKAGKDYKNPVDGSSVITYSALDKQAFLAKAGLNLGNHRLVLSQTREITKGMRTVREEFPAFGGTDTRQSPSYREMSKDQTNLEWTTKNLGFADITANAYLIKNERYSADDSGCGYCGNIQGPTTTTITTKGANINFDSQVGESTLVKYGVNYRYQEAQPPFYAKATDLVRGRPLGADVRNAEKTDTGAYFEAISDVGPVTVTAGVRYDHFTYKAMDGKTVSDGAINPSLGLIWQATPSLSLNANHNYATRSPRLYDAVMSHGRRGIISIADGTKAERARNTEVGFNLNHTFANEGKLTLDGSYFWQKIDDAVVNPQNRHDAVPTYRYIANVGYITNQGYEVGVGYRQGGLTARVSVSDNNPKFRGLPETTGDLNPDFAFNIGRTVTSSLSYRFKNPNLEVGVRNRDVTTTVGAVNDNSVANPIRPSYNKTDLFANWKPYGTDKLNVNFAINNVADKYYLPHSQRANSGVPAQGRDYRVGVNFTF</sequence>
<protein>
    <submittedName>
        <fullName evidence="16">Hemoglobin/transferrin/lactoferrin receptor protein</fullName>
    </submittedName>
</protein>
<dbReference type="PROSITE" id="PS01156">
    <property type="entry name" value="TONB_DEPENDENT_REC_2"/>
    <property type="match status" value="1"/>
</dbReference>
<dbReference type="InterPro" id="IPR012910">
    <property type="entry name" value="Plug_dom"/>
</dbReference>
<evidence type="ECO:0000256" key="1">
    <source>
        <dbReference type="ARBA" id="ARBA00004571"/>
    </source>
</evidence>
<keyword evidence="7 12" id="KW-0798">TonB box</keyword>
<evidence type="ECO:0000256" key="11">
    <source>
        <dbReference type="PROSITE-ProRule" id="PRU10144"/>
    </source>
</evidence>
<dbReference type="InterPro" id="IPR039426">
    <property type="entry name" value="TonB-dep_rcpt-like"/>
</dbReference>
<dbReference type="RefSeq" id="WP_076555965.1">
    <property type="nucleotide sequence ID" value="NZ_FTNU01000018.1"/>
</dbReference>
<keyword evidence="6 13" id="KW-0732">Signal</keyword>
<gene>
    <name evidence="16" type="ORF">SAMN02745664_11836</name>
</gene>
<keyword evidence="17" id="KW-1185">Reference proteome</keyword>
<name>A0A1N7FWU4_9GAMM</name>
<keyword evidence="9 10" id="KW-0998">Cell outer membrane</keyword>
<dbReference type="PANTHER" id="PTHR30069">
    <property type="entry name" value="TONB-DEPENDENT OUTER MEMBRANE RECEPTOR"/>
    <property type="match status" value="1"/>
</dbReference>
<dbReference type="Gene3D" id="2.40.170.20">
    <property type="entry name" value="TonB-dependent receptor, beta-barrel domain"/>
    <property type="match status" value="1"/>
</dbReference>
<evidence type="ECO:0000256" key="6">
    <source>
        <dbReference type="ARBA" id="ARBA00022729"/>
    </source>
</evidence>
<dbReference type="PROSITE" id="PS52016">
    <property type="entry name" value="TONB_DEPENDENT_REC_3"/>
    <property type="match status" value="1"/>
</dbReference>
<dbReference type="STRING" id="34061.B0189_09040"/>
<evidence type="ECO:0000256" key="8">
    <source>
        <dbReference type="ARBA" id="ARBA00023136"/>
    </source>
</evidence>